<dbReference type="InterPro" id="IPR005330">
    <property type="entry name" value="MHYT_dom"/>
</dbReference>
<dbReference type="PROSITE" id="PS50924">
    <property type="entry name" value="MHYT"/>
    <property type="match status" value="1"/>
</dbReference>
<feature type="region of interest" description="Disordered" evidence="1">
    <location>
        <begin position="740"/>
        <end position="803"/>
    </location>
</feature>
<feature type="transmembrane region" description="Helical" evidence="2">
    <location>
        <begin position="97"/>
        <end position="118"/>
    </location>
</feature>
<reference evidence="4 5" key="1">
    <citation type="journal article" date="2018" name="IMA Fungus">
        <title>IMA Genome-F 9: Draft genome sequence of Annulohypoxylon stygium, Aspergillus mulundensis, Berkeleyomyces basicola (syn. Thielaviopsis basicola), Ceratocystis smalleyi, two Cercospora beticola strains, Coleophoma cylindrospora, Fusarium fracticaudum, Phialophora cf. hyalina, and Morchella septimelata.</title>
        <authorList>
            <person name="Wingfield B.D."/>
            <person name="Bills G.F."/>
            <person name="Dong Y."/>
            <person name="Huang W."/>
            <person name="Nel W.J."/>
            <person name="Swalarsk-Parry B.S."/>
            <person name="Vaghefi N."/>
            <person name="Wilken P.M."/>
            <person name="An Z."/>
            <person name="de Beer Z.W."/>
            <person name="De Vos L."/>
            <person name="Chen L."/>
            <person name="Duong T.A."/>
            <person name="Gao Y."/>
            <person name="Hammerbacher A."/>
            <person name="Kikkert J.R."/>
            <person name="Li Y."/>
            <person name="Li H."/>
            <person name="Li K."/>
            <person name="Li Q."/>
            <person name="Liu X."/>
            <person name="Ma X."/>
            <person name="Naidoo K."/>
            <person name="Pethybridge S.J."/>
            <person name="Sun J."/>
            <person name="Steenkamp E.T."/>
            <person name="van der Nest M.A."/>
            <person name="van Wyk S."/>
            <person name="Wingfield M.J."/>
            <person name="Xiong C."/>
            <person name="Yue Q."/>
            <person name="Zhang X."/>
        </authorList>
    </citation>
    <scope>NUCLEOTIDE SEQUENCE [LARGE SCALE GENOMIC DNA]</scope>
    <source>
        <strain evidence="4 5">BP5796</strain>
    </source>
</reference>
<dbReference type="PANTHER" id="PTHR35152">
    <property type="entry name" value="DOMAIN SIGNALLING PROTEIN, PUTATIVE (AFU_ORTHOLOGUE AFUA_5G11310)-RELATED"/>
    <property type="match status" value="1"/>
</dbReference>
<name>A0A3D8SZ28_9HELO</name>
<organism evidence="4 5">
    <name type="scientific">Coleophoma crateriformis</name>
    <dbReference type="NCBI Taxonomy" id="565419"/>
    <lineage>
        <taxon>Eukaryota</taxon>
        <taxon>Fungi</taxon>
        <taxon>Dikarya</taxon>
        <taxon>Ascomycota</taxon>
        <taxon>Pezizomycotina</taxon>
        <taxon>Leotiomycetes</taxon>
        <taxon>Helotiales</taxon>
        <taxon>Dermateaceae</taxon>
        <taxon>Coleophoma</taxon>
    </lineage>
</organism>
<evidence type="ECO:0000313" key="5">
    <source>
        <dbReference type="Proteomes" id="UP000256328"/>
    </source>
</evidence>
<evidence type="ECO:0000256" key="2">
    <source>
        <dbReference type="SAM" id="Phobius"/>
    </source>
</evidence>
<feature type="region of interest" description="Disordered" evidence="1">
    <location>
        <begin position="828"/>
        <end position="851"/>
    </location>
</feature>
<evidence type="ECO:0000313" key="4">
    <source>
        <dbReference type="EMBL" id="RDW91509.1"/>
    </source>
</evidence>
<dbReference type="PANTHER" id="PTHR35152:SF1">
    <property type="entry name" value="DOMAIN SIGNALLING PROTEIN, PUTATIVE (AFU_ORTHOLOGUE AFUA_5G11310)-RELATED"/>
    <property type="match status" value="1"/>
</dbReference>
<keyword evidence="5" id="KW-1185">Reference proteome</keyword>
<comment type="caution">
    <text evidence="4">The sequence shown here is derived from an EMBL/GenBank/DDBJ whole genome shotgun (WGS) entry which is preliminary data.</text>
</comment>
<sequence length="882" mass="96482">MSSSGVDEWAEWKGKIVPKSFNAGYVVLSYVVSYIGAWTTLELIHRRTAMRGYYNWFLLAGSSISMGGIAIWCMHFIGNRAIILGNGTQSIQIAYSAGYTALSFFLPIVVLFLAFWAVGSNERVSLARVGLGGALAGLGIVGMHYLGQAGISNYDCIYDIAKVIGAGVIAVVASVGALTVFFIWRSSWETSWWKRAICAIILAGAVSGMHWLASVGTAYRLKTVDNSTANNISRNATVIVVIVLSVGACLLLITLTFLAQRRRALSANRAQQVVLAAAIFDKDGRLMVSPEGLLPNRKITNSFIERSFDDVFGIAHPVYLWIFRTTRNWSSVANLLPGMRHHIFRTGLKSSRNRTTSEIDLATDQGLPIEDYSLVFRELFCIAAADLAEDLRLPLEDVGVLFDAIISTGQRAAPKPKSGMKRDTPDSSVDLERNGLALPIFGRGQLLFLVSQASRREAEHLQAAGYRFANAQNVLPILARSMQVSSEEIAGHLESMKEFVKETKILEPGVHLACFAIRASVRGGFDVLVRKDARNQLPTMQLPFDRLEKWQADYLKNLDSHSVSSVINTLTKSSKSPSFSVREQTFATQVLTALESLKQAIDDPFFGEALLIAKPIEAPCRGSTENSQPGTATLLAFRLIAPIHSQAPGTRLEFIPLGFFRAQQHVYKNSPDHAVFARKTYREFAPVVEFLGRSSNSIDAKSPISDTFSTKGRIFNSPRRISSYHARSSQRDAAAHIQEPLPTHSRRSSAAHSAKPSSKLKFWDKNQSQFNPTEKHLKDDASSEKGLVDPSSSGGHTQNFGGIMVSQEISVDVRNSDRNDTGMELVELQSPTSSSGHSDGGGGGSNDRGSEAYGRVVTKVLKENSEAESFVDKLFGICVEGR</sequence>
<feature type="domain" description="MHYT" evidence="3">
    <location>
        <begin position="21"/>
        <end position="220"/>
    </location>
</feature>
<dbReference type="OrthoDB" id="264015at2759"/>
<dbReference type="Proteomes" id="UP000256328">
    <property type="component" value="Unassembled WGS sequence"/>
</dbReference>
<protein>
    <recommendedName>
        <fullName evidence="3">MHYT domain-containing protein</fullName>
    </recommendedName>
</protein>
<feature type="transmembrane region" description="Helical" evidence="2">
    <location>
        <begin position="196"/>
        <end position="216"/>
    </location>
</feature>
<feature type="transmembrane region" description="Helical" evidence="2">
    <location>
        <begin position="163"/>
        <end position="184"/>
    </location>
</feature>
<feature type="transmembrane region" description="Helical" evidence="2">
    <location>
        <begin position="53"/>
        <end position="77"/>
    </location>
</feature>
<keyword evidence="2" id="KW-1133">Transmembrane helix</keyword>
<feature type="compositionally biased region" description="Polar residues" evidence="1">
    <location>
        <begin position="790"/>
        <end position="800"/>
    </location>
</feature>
<keyword evidence="2" id="KW-0472">Membrane</keyword>
<keyword evidence="2" id="KW-0812">Transmembrane</keyword>
<feature type="transmembrane region" description="Helical" evidence="2">
    <location>
        <begin position="130"/>
        <end position="151"/>
    </location>
</feature>
<dbReference type="AlphaFoldDB" id="A0A3D8SZ28"/>
<feature type="transmembrane region" description="Helical" evidence="2">
    <location>
        <begin position="20"/>
        <end position="41"/>
    </location>
</feature>
<proteinExistence type="predicted"/>
<dbReference type="Pfam" id="PF03707">
    <property type="entry name" value="MHYT"/>
    <property type="match status" value="2"/>
</dbReference>
<evidence type="ECO:0000259" key="3">
    <source>
        <dbReference type="PROSITE" id="PS50924"/>
    </source>
</evidence>
<dbReference type="EMBL" id="PDLN01000003">
    <property type="protein sequence ID" value="RDW91509.1"/>
    <property type="molecule type" value="Genomic_DNA"/>
</dbReference>
<gene>
    <name evidence="4" type="ORF">BP5796_02674</name>
</gene>
<feature type="transmembrane region" description="Helical" evidence="2">
    <location>
        <begin position="236"/>
        <end position="259"/>
    </location>
</feature>
<feature type="compositionally biased region" description="Basic and acidic residues" evidence="1">
    <location>
        <begin position="773"/>
        <end position="787"/>
    </location>
</feature>
<feature type="compositionally biased region" description="Low complexity" evidence="1">
    <location>
        <begin position="750"/>
        <end position="759"/>
    </location>
</feature>
<evidence type="ECO:0000256" key="1">
    <source>
        <dbReference type="SAM" id="MobiDB-lite"/>
    </source>
</evidence>
<accession>A0A3D8SZ28</accession>